<comment type="caution">
    <text evidence="8">The sequence shown here is derived from an EMBL/GenBank/DDBJ whole genome shotgun (WGS) entry which is preliminary data.</text>
</comment>
<dbReference type="InterPro" id="IPR004107">
    <property type="entry name" value="Integrase_SAM-like_N"/>
</dbReference>
<organism evidence="8 9">
    <name type="scientific">Aerococcus kribbianus</name>
    <dbReference type="NCBI Taxonomy" id="2999064"/>
    <lineage>
        <taxon>Bacteria</taxon>
        <taxon>Bacillati</taxon>
        <taxon>Bacillota</taxon>
        <taxon>Bacilli</taxon>
        <taxon>Lactobacillales</taxon>
        <taxon>Aerococcaceae</taxon>
        <taxon>Aerococcus</taxon>
    </lineage>
</organism>
<dbReference type="InterPro" id="IPR002104">
    <property type="entry name" value="Integrase_catalytic"/>
</dbReference>
<dbReference type="CDD" id="cd01189">
    <property type="entry name" value="INT_ICEBs1_C_like"/>
    <property type="match status" value="1"/>
</dbReference>
<protein>
    <submittedName>
        <fullName evidence="8">Tyrosine-type recombinase/integrase</fullName>
    </submittedName>
</protein>
<dbReference type="InterPro" id="IPR028259">
    <property type="entry name" value="AP2-like_int_N"/>
</dbReference>
<evidence type="ECO:0000256" key="1">
    <source>
        <dbReference type="ARBA" id="ARBA00008857"/>
    </source>
</evidence>
<proteinExistence type="inferred from homology"/>
<dbReference type="PROSITE" id="PS51898">
    <property type="entry name" value="TYR_RECOMBINASE"/>
    <property type="match status" value="1"/>
</dbReference>
<feature type="domain" description="Core-binding (CB)" evidence="7">
    <location>
        <begin position="62"/>
        <end position="147"/>
    </location>
</feature>
<evidence type="ECO:0000256" key="2">
    <source>
        <dbReference type="ARBA" id="ARBA00022908"/>
    </source>
</evidence>
<sequence>MASIKKDKNTGKWFCRVSYQDKNGKNRTKTRKGFATKKEATIVANELEIALDENIDIENKDISFADYFEKWCKTYKIGTVSFSTEEKYRYDIKLVKDYFGKKKLTSITRHDYQNFLNMRGKNNGKDIVEKTHFRLKSCLKEALHDGLIKKDPSYNAVIKYDKKPSKKVKYWNKKDFTKLINYLKTDITPNNIMLYISALTGLRIGEVYGLSWKDIKGNKLSVNRGYDYNRTFDFTNAKNESSIRTIVVTKEFNQIINQYKLKYQKKFPDYLFLQFNRPSISYNGLRKHLINVCKELEIPFINIHGLRHTHCSILIYEGMDIHYISKRLGHKSIAETIKTYSHIIDEHEQLQDSKIIEALESIESAK</sequence>
<keyword evidence="4" id="KW-0233">DNA recombination</keyword>
<dbReference type="InterPro" id="IPR010998">
    <property type="entry name" value="Integrase_recombinase_N"/>
</dbReference>
<dbReference type="InterPro" id="IPR013762">
    <property type="entry name" value="Integrase-like_cat_sf"/>
</dbReference>
<dbReference type="InterPro" id="IPR011010">
    <property type="entry name" value="DNA_brk_join_enz"/>
</dbReference>
<dbReference type="Proteomes" id="UP001146670">
    <property type="component" value="Unassembled WGS sequence"/>
</dbReference>
<evidence type="ECO:0000256" key="4">
    <source>
        <dbReference type="ARBA" id="ARBA00023172"/>
    </source>
</evidence>
<evidence type="ECO:0000256" key="3">
    <source>
        <dbReference type="ARBA" id="ARBA00023125"/>
    </source>
</evidence>
<dbReference type="Pfam" id="PF00589">
    <property type="entry name" value="Phage_integrase"/>
    <property type="match status" value="1"/>
</dbReference>
<evidence type="ECO:0000259" key="6">
    <source>
        <dbReference type="PROSITE" id="PS51898"/>
    </source>
</evidence>
<dbReference type="Gene3D" id="1.10.443.10">
    <property type="entry name" value="Intergrase catalytic core"/>
    <property type="match status" value="1"/>
</dbReference>
<evidence type="ECO:0000256" key="5">
    <source>
        <dbReference type="PROSITE-ProRule" id="PRU01248"/>
    </source>
</evidence>
<evidence type="ECO:0000313" key="8">
    <source>
        <dbReference type="EMBL" id="MCZ0726157.1"/>
    </source>
</evidence>
<dbReference type="Gene3D" id="1.10.150.130">
    <property type="match status" value="1"/>
</dbReference>
<dbReference type="InterPro" id="IPR050090">
    <property type="entry name" value="Tyrosine_recombinase_XerCD"/>
</dbReference>
<reference evidence="8" key="1">
    <citation type="submission" date="2022-12" db="EMBL/GenBank/DDBJ databases">
        <title>Description and comparative metabolic analysis of Aerococcus sp. nov., isolated from the feces of a pig.</title>
        <authorList>
            <person name="Chang Y.-H."/>
        </authorList>
    </citation>
    <scope>NUCLEOTIDE SEQUENCE</scope>
    <source>
        <strain evidence="8">YH-aer222</strain>
    </source>
</reference>
<accession>A0A9X3FX59</accession>
<evidence type="ECO:0000259" key="7">
    <source>
        <dbReference type="PROSITE" id="PS51900"/>
    </source>
</evidence>
<name>A0A9X3FX59_9LACT</name>
<dbReference type="PANTHER" id="PTHR30349">
    <property type="entry name" value="PHAGE INTEGRASE-RELATED"/>
    <property type="match status" value="1"/>
</dbReference>
<dbReference type="PROSITE" id="PS51900">
    <property type="entry name" value="CB"/>
    <property type="match status" value="1"/>
</dbReference>
<dbReference type="Pfam" id="PF14657">
    <property type="entry name" value="Arm-DNA-bind_4"/>
    <property type="match status" value="1"/>
</dbReference>
<dbReference type="SUPFAM" id="SSF56349">
    <property type="entry name" value="DNA breaking-rejoining enzymes"/>
    <property type="match status" value="1"/>
</dbReference>
<dbReference type="InterPro" id="IPR044068">
    <property type="entry name" value="CB"/>
</dbReference>
<dbReference type="AlphaFoldDB" id="A0A9X3FX59"/>
<keyword evidence="3 5" id="KW-0238">DNA-binding</keyword>
<keyword evidence="2" id="KW-0229">DNA integration</keyword>
<evidence type="ECO:0000313" key="9">
    <source>
        <dbReference type="Proteomes" id="UP001146670"/>
    </source>
</evidence>
<dbReference type="Pfam" id="PF14659">
    <property type="entry name" value="Phage_int_SAM_3"/>
    <property type="match status" value="1"/>
</dbReference>
<dbReference type="GO" id="GO:0006310">
    <property type="term" value="P:DNA recombination"/>
    <property type="evidence" value="ECO:0007669"/>
    <property type="project" value="UniProtKB-KW"/>
</dbReference>
<dbReference type="GO" id="GO:0015074">
    <property type="term" value="P:DNA integration"/>
    <property type="evidence" value="ECO:0007669"/>
    <property type="project" value="UniProtKB-KW"/>
</dbReference>
<dbReference type="RefSeq" id="WP_268752482.1">
    <property type="nucleotide sequence ID" value="NZ_JAPRFQ010000002.1"/>
</dbReference>
<feature type="domain" description="Tyr recombinase" evidence="6">
    <location>
        <begin position="166"/>
        <end position="353"/>
    </location>
</feature>
<dbReference type="GO" id="GO:0003677">
    <property type="term" value="F:DNA binding"/>
    <property type="evidence" value="ECO:0007669"/>
    <property type="project" value="UniProtKB-UniRule"/>
</dbReference>
<dbReference type="PANTHER" id="PTHR30349:SF64">
    <property type="entry name" value="PROPHAGE INTEGRASE INTD-RELATED"/>
    <property type="match status" value="1"/>
</dbReference>
<keyword evidence="9" id="KW-1185">Reference proteome</keyword>
<comment type="similarity">
    <text evidence="1">Belongs to the 'phage' integrase family.</text>
</comment>
<dbReference type="EMBL" id="JAPRFR010000002">
    <property type="protein sequence ID" value="MCZ0726157.1"/>
    <property type="molecule type" value="Genomic_DNA"/>
</dbReference>
<gene>
    <name evidence="8" type="ORF">OW157_06160</name>
</gene>